<accession>A0A847SCZ2</accession>
<feature type="transmembrane region" description="Helical" evidence="5">
    <location>
        <begin position="88"/>
        <end position="106"/>
    </location>
</feature>
<dbReference type="InterPro" id="IPR036890">
    <property type="entry name" value="HATPase_C_sf"/>
</dbReference>
<dbReference type="SMART" id="SM00387">
    <property type="entry name" value="HATPase_c"/>
    <property type="match status" value="1"/>
</dbReference>
<dbReference type="SMART" id="SM00388">
    <property type="entry name" value="HisKA"/>
    <property type="match status" value="1"/>
</dbReference>
<dbReference type="RefSeq" id="WP_168740733.1">
    <property type="nucleotide sequence ID" value="NZ_JABAHZ010000005.1"/>
</dbReference>
<gene>
    <name evidence="8" type="ORF">HGH91_20795</name>
</gene>
<dbReference type="InterPro" id="IPR003661">
    <property type="entry name" value="HisK_dim/P_dom"/>
</dbReference>
<evidence type="ECO:0000256" key="5">
    <source>
        <dbReference type="SAM" id="Phobius"/>
    </source>
</evidence>
<evidence type="ECO:0000313" key="8">
    <source>
        <dbReference type="EMBL" id="NLR81080.1"/>
    </source>
</evidence>
<dbReference type="Gene3D" id="3.30.565.10">
    <property type="entry name" value="Histidine kinase-like ATPase, C-terminal domain"/>
    <property type="match status" value="1"/>
</dbReference>
<feature type="modified residue" description="4-aspartylphosphate" evidence="4">
    <location>
        <position position="502"/>
    </location>
</feature>
<feature type="transmembrane region" description="Helical" evidence="5">
    <location>
        <begin position="35"/>
        <end position="57"/>
    </location>
</feature>
<evidence type="ECO:0000256" key="4">
    <source>
        <dbReference type="PROSITE-ProRule" id="PRU00169"/>
    </source>
</evidence>
<evidence type="ECO:0000256" key="1">
    <source>
        <dbReference type="ARBA" id="ARBA00000085"/>
    </source>
</evidence>
<dbReference type="PANTHER" id="PTHR43547">
    <property type="entry name" value="TWO-COMPONENT HISTIDINE KINASE"/>
    <property type="match status" value="1"/>
</dbReference>
<comment type="caution">
    <text evidence="8">The sequence shown here is derived from an EMBL/GenBank/DDBJ whole genome shotgun (WGS) entry which is preliminary data.</text>
</comment>
<dbReference type="InterPro" id="IPR004358">
    <property type="entry name" value="Sig_transdc_His_kin-like_C"/>
</dbReference>
<dbReference type="GO" id="GO:0000155">
    <property type="term" value="F:phosphorelay sensor kinase activity"/>
    <property type="evidence" value="ECO:0007669"/>
    <property type="project" value="InterPro"/>
</dbReference>
<dbReference type="CDD" id="cd17546">
    <property type="entry name" value="REC_hyHK_CKI1_RcsC-like"/>
    <property type="match status" value="1"/>
</dbReference>
<dbReference type="PROSITE" id="PS50109">
    <property type="entry name" value="HIS_KIN"/>
    <property type="match status" value="1"/>
</dbReference>
<dbReference type="InterPro" id="IPR003594">
    <property type="entry name" value="HATPase_dom"/>
</dbReference>
<dbReference type="InterPro" id="IPR001789">
    <property type="entry name" value="Sig_transdc_resp-reg_receiver"/>
</dbReference>
<dbReference type="SUPFAM" id="SSF55874">
    <property type="entry name" value="ATPase domain of HSP90 chaperone/DNA topoisomerase II/histidine kinase"/>
    <property type="match status" value="1"/>
</dbReference>
<dbReference type="InterPro" id="IPR005467">
    <property type="entry name" value="His_kinase_dom"/>
</dbReference>
<evidence type="ECO:0000256" key="2">
    <source>
        <dbReference type="ARBA" id="ARBA00012438"/>
    </source>
</evidence>
<protein>
    <recommendedName>
        <fullName evidence="2">histidine kinase</fullName>
        <ecNumber evidence="2">2.7.13.3</ecNumber>
    </recommendedName>
</protein>
<comment type="catalytic activity">
    <reaction evidence="1">
        <text>ATP + protein L-histidine = ADP + protein N-phospho-L-histidine.</text>
        <dbReference type="EC" id="2.7.13.3"/>
    </reaction>
</comment>
<dbReference type="Pfam" id="PF00512">
    <property type="entry name" value="HisKA"/>
    <property type="match status" value="1"/>
</dbReference>
<keyword evidence="5" id="KW-0812">Transmembrane</keyword>
<evidence type="ECO:0000259" key="7">
    <source>
        <dbReference type="PROSITE" id="PS50110"/>
    </source>
</evidence>
<sequence length="580" mass="64766">MRLKFLGSLKNTITKIIKLGTRGVINEELVTRITLVNSLSLAIVILIISVGCVYYMLTKKLTILLPASMEAMLAVSPIFLNHYKKYDLAALITFFTQCVASIYFGLLLGNVLELQAMVIFLFLITFLIFKDKVTRRVCIAASVVILLILEINYYDSFVEIMPLNHNTTVIFKALSVIGVMVLIIVVGSPYVTSNDQLHKANYFKKMFVYQVTHEMRTPLNAIYSVAQLLKREVKLDDNLKKITPLIDHLMTASDNARRLINNVLDMAQIESGKMETNSNEVIELSPFISKITDVNKIIAKSRQINVRLSIKEMPPVILCDTLKLNQIFTNLLANAIKYADKKTNIDIIVTGNTDNNTWQMQFINQGSPIPKEKLDSIFEPFVTNKDKHVEGTGLGLYIVQNKVKSMDGEIMVSSSATGKTSFMVTLPLTTASSADITPESSGSIEEKDLGNIHVMVAEDDELNAKLLQMLLNKIGCEVTLTSNGIELLQQIEKKVPDMIIMDYHMQGLNGIEALQQIRTTPLYAHIPVIVATGDVYAESQKSLLNAGANAVIEKPVRHSDLLAIMNKHIRHFDEELQESA</sequence>
<reference evidence="8 9" key="1">
    <citation type="submission" date="2020-04" db="EMBL/GenBank/DDBJ databases">
        <authorList>
            <person name="Yin C."/>
        </authorList>
    </citation>
    <scope>NUCLEOTIDE SEQUENCE [LARGE SCALE GENOMIC DNA]</scope>
    <source>
        <strain evidence="8 9">Ak56</strain>
    </source>
</reference>
<dbReference type="EMBL" id="JABAHZ010000005">
    <property type="protein sequence ID" value="NLR81080.1"/>
    <property type="molecule type" value="Genomic_DNA"/>
</dbReference>
<evidence type="ECO:0000259" key="6">
    <source>
        <dbReference type="PROSITE" id="PS50109"/>
    </source>
</evidence>
<dbReference type="CDD" id="cd00082">
    <property type="entry name" value="HisKA"/>
    <property type="match status" value="1"/>
</dbReference>
<evidence type="ECO:0000313" key="9">
    <source>
        <dbReference type="Proteomes" id="UP000552864"/>
    </source>
</evidence>
<dbReference type="AlphaFoldDB" id="A0A847SCZ2"/>
<feature type="transmembrane region" description="Helical" evidence="5">
    <location>
        <begin position="169"/>
        <end position="191"/>
    </location>
</feature>
<dbReference type="Proteomes" id="UP000552864">
    <property type="component" value="Unassembled WGS sequence"/>
</dbReference>
<dbReference type="SMART" id="SM00448">
    <property type="entry name" value="REC"/>
    <property type="match status" value="1"/>
</dbReference>
<organism evidence="8 9">
    <name type="scientific">Chitinophaga eiseniae</name>
    <dbReference type="NCBI Taxonomy" id="634771"/>
    <lineage>
        <taxon>Bacteria</taxon>
        <taxon>Pseudomonadati</taxon>
        <taxon>Bacteroidota</taxon>
        <taxon>Chitinophagia</taxon>
        <taxon>Chitinophagales</taxon>
        <taxon>Chitinophagaceae</taxon>
        <taxon>Chitinophaga</taxon>
    </lineage>
</organism>
<feature type="transmembrane region" description="Helical" evidence="5">
    <location>
        <begin position="136"/>
        <end position="154"/>
    </location>
</feature>
<proteinExistence type="predicted"/>
<dbReference type="InterPro" id="IPR036097">
    <property type="entry name" value="HisK_dim/P_sf"/>
</dbReference>
<dbReference type="SUPFAM" id="SSF47384">
    <property type="entry name" value="Homodimeric domain of signal transducing histidine kinase"/>
    <property type="match status" value="1"/>
</dbReference>
<dbReference type="Gene3D" id="3.40.50.2300">
    <property type="match status" value="1"/>
</dbReference>
<dbReference type="PROSITE" id="PS50110">
    <property type="entry name" value="RESPONSE_REGULATORY"/>
    <property type="match status" value="1"/>
</dbReference>
<dbReference type="PRINTS" id="PR00344">
    <property type="entry name" value="BCTRLSENSOR"/>
</dbReference>
<dbReference type="Gene3D" id="1.10.287.130">
    <property type="match status" value="1"/>
</dbReference>
<dbReference type="EC" id="2.7.13.3" evidence="2"/>
<dbReference type="SUPFAM" id="SSF52172">
    <property type="entry name" value="CheY-like"/>
    <property type="match status" value="1"/>
</dbReference>
<dbReference type="Pfam" id="PF02518">
    <property type="entry name" value="HATPase_c"/>
    <property type="match status" value="1"/>
</dbReference>
<keyword evidence="3 4" id="KW-0597">Phosphoprotein</keyword>
<keyword evidence="5" id="KW-0472">Membrane</keyword>
<feature type="transmembrane region" description="Helical" evidence="5">
    <location>
        <begin position="63"/>
        <end position="81"/>
    </location>
</feature>
<keyword evidence="5" id="KW-1133">Transmembrane helix</keyword>
<feature type="domain" description="Response regulatory" evidence="7">
    <location>
        <begin position="453"/>
        <end position="569"/>
    </location>
</feature>
<feature type="domain" description="Histidine kinase" evidence="6">
    <location>
        <begin position="210"/>
        <end position="430"/>
    </location>
</feature>
<dbReference type="InterPro" id="IPR011006">
    <property type="entry name" value="CheY-like_superfamily"/>
</dbReference>
<dbReference type="Pfam" id="PF00072">
    <property type="entry name" value="Response_reg"/>
    <property type="match status" value="1"/>
</dbReference>
<feature type="transmembrane region" description="Helical" evidence="5">
    <location>
        <begin position="112"/>
        <end position="129"/>
    </location>
</feature>
<evidence type="ECO:0000256" key="3">
    <source>
        <dbReference type="ARBA" id="ARBA00022553"/>
    </source>
</evidence>
<name>A0A847SCZ2_9BACT</name>
<keyword evidence="9" id="KW-1185">Reference proteome</keyword>
<dbReference type="PANTHER" id="PTHR43547:SF2">
    <property type="entry name" value="HYBRID SIGNAL TRANSDUCTION HISTIDINE KINASE C"/>
    <property type="match status" value="1"/>
</dbReference>